<keyword evidence="2" id="KW-1133">Transmembrane helix</keyword>
<feature type="region of interest" description="Disordered" evidence="1">
    <location>
        <begin position="161"/>
        <end position="187"/>
    </location>
</feature>
<keyword evidence="2" id="KW-0472">Membrane</keyword>
<feature type="transmembrane region" description="Helical" evidence="2">
    <location>
        <begin position="55"/>
        <end position="73"/>
    </location>
</feature>
<dbReference type="AlphaFoldDB" id="A0AAD4R9H6"/>
<dbReference type="Proteomes" id="UP001201812">
    <property type="component" value="Unassembled WGS sequence"/>
</dbReference>
<evidence type="ECO:0000256" key="1">
    <source>
        <dbReference type="SAM" id="MobiDB-lite"/>
    </source>
</evidence>
<evidence type="ECO:0000256" key="2">
    <source>
        <dbReference type="SAM" id="Phobius"/>
    </source>
</evidence>
<evidence type="ECO:0000313" key="3">
    <source>
        <dbReference type="EMBL" id="KAI1718827.1"/>
    </source>
</evidence>
<keyword evidence="4" id="KW-1185">Reference proteome</keyword>
<evidence type="ECO:0000313" key="4">
    <source>
        <dbReference type="Proteomes" id="UP001201812"/>
    </source>
</evidence>
<sequence length="259" mass="28653">MEINAPHTAREAISPDMQTVPQPVSSQSSMRRSSILRRTNDDVAAAAAETANVRFLASVLVFAAMNIVLVFASPMSVCDSALTRMLASLIVPFIGFFGYQWCYYYSPALTRRKRAFWVEPNILLTYQPRARYMGHLFKPDPPTPGVTDRDVPGMLVVDDAPEQQETEGLSQEEIKNHSKRKAAFESSRNKHYGGEWAAAMKGLHERANSARNNLSDAAAFPLLPSNDVSLAVAETISSETSQEKKKSEVNKNKSKKSAE</sequence>
<accession>A0AAD4R9H6</accession>
<protein>
    <submittedName>
        <fullName evidence="3">Uncharacterized protein</fullName>
    </submittedName>
</protein>
<keyword evidence="2" id="KW-0812">Transmembrane</keyword>
<reference evidence="3" key="1">
    <citation type="submission" date="2022-01" db="EMBL/GenBank/DDBJ databases">
        <title>Genome Sequence Resource for Two Populations of Ditylenchus destructor, the Migratory Endoparasitic Phytonematode.</title>
        <authorList>
            <person name="Zhang H."/>
            <person name="Lin R."/>
            <person name="Xie B."/>
        </authorList>
    </citation>
    <scope>NUCLEOTIDE SEQUENCE</scope>
    <source>
        <strain evidence="3">BazhouSP</strain>
    </source>
</reference>
<name>A0AAD4R9H6_9BILA</name>
<feature type="region of interest" description="Disordered" evidence="1">
    <location>
        <begin position="1"/>
        <end position="33"/>
    </location>
</feature>
<organism evidence="3 4">
    <name type="scientific">Ditylenchus destructor</name>
    <dbReference type="NCBI Taxonomy" id="166010"/>
    <lineage>
        <taxon>Eukaryota</taxon>
        <taxon>Metazoa</taxon>
        <taxon>Ecdysozoa</taxon>
        <taxon>Nematoda</taxon>
        <taxon>Chromadorea</taxon>
        <taxon>Rhabditida</taxon>
        <taxon>Tylenchina</taxon>
        <taxon>Tylenchomorpha</taxon>
        <taxon>Sphaerularioidea</taxon>
        <taxon>Anguinidae</taxon>
        <taxon>Anguininae</taxon>
        <taxon>Ditylenchus</taxon>
    </lineage>
</organism>
<proteinExistence type="predicted"/>
<gene>
    <name evidence="3" type="ORF">DdX_05936</name>
</gene>
<comment type="caution">
    <text evidence="3">The sequence shown here is derived from an EMBL/GenBank/DDBJ whole genome shotgun (WGS) entry which is preliminary data.</text>
</comment>
<dbReference type="EMBL" id="JAKKPZ010000007">
    <property type="protein sequence ID" value="KAI1718827.1"/>
    <property type="molecule type" value="Genomic_DNA"/>
</dbReference>
<feature type="transmembrane region" description="Helical" evidence="2">
    <location>
        <begin position="85"/>
        <end position="104"/>
    </location>
</feature>
<feature type="region of interest" description="Disordered" evidence="1">
    <location>
        <begin position="234"/>
        <end position="259"/>
    </location>
</feature>
<feature type="compositionally biased region" description="Basic and acidic residues" evidence="1">
    <location>
        <begin position="241"/>
        <end position="259"/>
    </location>
</feature>